<name>A0A0C2TL30_AMAMK</name>
<evidence type="ECO:0000313" key="2">
    <source>
        <dbReference type="EMBL" id="KIL67799.1"/>
    </source>
</evidence>
<reference evidence="2 3" key="1">
    <citation type="submission" date="2014-04" db="EMBL/GenBank/DDBJ databases">
        <title>Evolutionary Origins and Diversification of the Mycorrhizal Mutualists.</title>
        <authorList>
            <consortium name="DOE Joint Genome Institute"/>
            <consortium name="Mycorrhizal Genomics Consortium"/>
            <person name="Kohler A."/>
            <person name="Kuo A."/>
            <person name="Nagy L.G."/>
            <person name="Floudas D."/>
            <person name="Copeland A."/>
            <person name="Barry K.W."/>
            <person name="Cichocki N."/>
            <person name="Veneault-Fourrey C."/>
            <person name="LaButti K."/>
            <person name="Lindquist E.A."/>
            <person name="Lipzen A."/>
            <person name="Lundell T."/>
            <person name="Morin E."/>
            <person name="Murat C."/>
            <person name="Riley R."/>
            <person name="Ohm R."/>
            <person name="Sun H."/>
            <person name="Tunlid A."/>
            <person name="Henrissat B."/>
            <person name="Grigoriev I.V."/>
            <person name="Hibbett D.S."/>
            <person name="Martin F."/>
        </authorList>
    </citation>
    <scope>NUCLEOTIDE SEQUENCE [LARGE SCALE GENOMIC DNA]</scope>
    <source>
        <strain evidence="2 3">Koide BX008</strain>
    </source>
</reference>
<feature type="domain" description="GSKIP" evidence="1">
    <location>
        <begin position="10"/>
        <end position="97"/>
    </location>
</feature>
<dbReference type="EMBL" id="KN818230">
    <property type="protein sequence ID" value="KIL67799.1"/>
    <property type="molecule type" value="Genomic_DNA"/>
</dbReference>
<sequence>MSSPPNFYAEELDHALREHSFGLHDYTIHDATVLQCLATVTLLEGRKIQITLRNMGYSVESAHQQTIYETIEELLTSASPLFKQKRQELLIKALEKLENMGM</sequence>
<dbReference type="Proteomes" id="UP000054549">
    <property type="component" value="Unassembled WGS sequence"/>
</dbReference>
<dbReference type="InParanoid" id="A0A0C2TL30"/>
<gene>
    <name evidence="2" type="ORF">M378DRAFT_158986</name>
</gene>
<dbReference type="SUPFAM" id="SSF103107">
    <property type="entry name" value="Hypothetical protein c14orf129, hspc210"/>
    <property type="match status" value="1"/>
</dbReference>
<keyword evidence="3" id="KW-1185">Reference proteome</keyword>
<dbReference type="HOGENOM" id="CLU_155989_1_0_1"/>
<protein>
    <recommendedName>
        <fullName evidence="1">GSKIP domain-containing protein</fullName>
    </recommendedName>
</protein>
<organism evidence="2 3">
    <name type="scientific">Amanita muscaria (strain Koide BX008)</name>
    <dbReference type="NCBI Taxonomy" id="946122"/>
    <lineage>
        <taxon>Eukaryota</taxon>
        <taxon>Fungi</taxon>
        <taxon>Dikarya</taxon>
        <taxon>Basidiomycota</taxon>
        <taxon>Agaricomycotina</taxon>
        <taxon>Agaricomycetes</taxon>
        <taxon>Agaricomycetidae</taxon>
        <taxon>Agaricales</taxon>
        <taxon>Pluteineae</taxon>
        <taxon>Amanitaceae</taxon>
        <taxon>Amanita</taxon>
    </lineage>
</organism>
<dbReference type="InterPro" id="IPR023231">
    <property type="entry name" value="GSKIP_dom_sf"/>
</dbReference>
<dbReference type="AlphaFoldDB" id="A0A0C2TL30"/>
<dbReference type="Pfam" id="PF05303">
    <property type="entry name" value="GSKIP_dom"/>
    <property type="match status" value="1"/>
</dbReference>
<proteinExistence type="predicted"/>
<accession>A0A0C2TL30</accession>
<dbReference type="OrthoDB" id="5804279at2759"/>
<evidence type="ECO:0000259" key="1">
    <source>
        <dbReference type="Pfam" id="PF05303"/>
    </source>
</evidence>
<dbReference type="Gene3D" id="3.30.2280.10">
    <property type="entry name" value="Hypothetical protein (hspc210)"/>
    <property type="match status" value="1"/>
</dbReference>
<evidence type="ECO:0000313" key="3">
    <source>
        <dbReference type="Proteomes" id="UP000054549"/>
    </source>
</evidence>
<dbReference type="InterPro" id="IPR007967">
    <property type="entry name" value="GSKIP_dom"/>
</dbReference>